<accession>A0AAN5C7I3</accession>
<proteinExistence type="predicted"/>
<keyword evidence="2" id="KW-1185">Reference proteome</keyword>
<dbReference type="Proteomes" id="UP001328107">
    <property type="component" value="Unassembled WGS sequence"/>
</dbReference>
<name>A0AAN5C7I3_9BILA</name>
<reference evidence="2" key="1">
    <citation type="submission" date="2022-10" db="EMBL/GenBank/DDBJ databases">
        <title>Genome assembly of Pristionchus species.</title>
        <authorList>
            <person name="Yoshida K."/>
            <person name="Sommer R.J."/>
        </authorList>
    </citation>
    <scope>NUCLEOTIDE SEQUENCE [LARGE SCALE GENOMIC DNA]</scope>
    <source>
        <strain evidence="2">RS5460</strain>
    </source>
</reference>
<feature type="non-terminal residue" evidence="1">
    <location>
        <position position="1"/>
    </location>
</feature>
<feature type="non-terminal residue" evidence="1">
    <location>
        <position position="74"/>
    </location>
</feature>
<dbReference type="AlphaFoldDB" id="A0AAN5C7I3"/>
<comment type="caution">
    <text evidence="1">The sequence shown here is derived from an EMBL/GenBank/DDBJ whole genome shotgun (WGS) entry which is preliminary data.</text>
</comment>
<protein>
    <submittedName>
        <fullName evidence="1">Uncharacterized protein</fullName>
    </submittedName>
</protein>
<gene>
    <name evidence="1" type="ORF">PMAYCL1PPCAC_03830</name>
</gene>
<dbReference type="EMBL" id="BTRK01000001">
    <property type="protein sequence ID" value="GMR33635.1"/>
    <property type="molecule type" value="Genomic_DNA"/>
</dbReference>
<sequence>AHSMSPVSKRIFGAIRSQPLGQTFSVANTRSFSNKSDCKARRAVRYRFCLEVREVAALTAVSQWALQIGEEATR</sequence>
<organism evidence="1 2">
    <name type="scientific">Pristionchus mayeri</name>
    <dbReference type="NCBI Taxonomy" id="1317129"/>
    <lineage>
        <taxon>Eukaryota</taxon>
        <taxon>Metazoa</taxon>
        <taxon>Ecdysozoa</taxon>
        <taxon>Nematoda</taxon>
        <taxon>Chromadorea</taxon>
        <taxon>Rhabditida</taxon>
        <taxon>Rhabditina</taxon>
        <taxon>Diplogasteromorpha</taxon>
        <taxon>Diplogasteroidea</taxon>
        <taxon>Neodiplogasteridae</taxon>
        <taxon>Pristionchus</taxon>
    </lineage>
</organism>
<evidence type="ECO:0000313" key="1">
    <source>
        <dbReference type="EMBL" id="GMR33635.1"/>
    </source>
</evidence>
<evidence type="ECO:0000313" key="2">
    <source>
        <dbReference type="Proteomes" id="UP001328107"/>
    </source>
</evidence>